<protein>
    <submittedName>
        <fullName evidence="1">Uncharacterized protein</fullName>
    </submittedName>
</protein>
<organism evidence="1">
    <name type="scientific">marine sediment metagenome</name>
    <dbReference type="NCBI Taxonomy" id="412755"/>
    <lineage>
        <taxon>unclassified sequences</taxon>
        <taxon>metagenomes</taxon>
        <taxon>ecological metagenomes</taxon>
    </lineage>
</organism>
<feature type="non-terminal residue" evidence="1">
    <location>
        <position position="1"/>
    </location>
</feature>
<proteinExistence type="predicted"/>
<comment type="caution">
    <text evidence="1">The sequence shown here is derived from an EMBL/GenBank/DDBJ whole genome shotgun (WGS) entry which is preliminary data.</text>
</comment>
<sequence>AYSKAKRVYAEEINALHAEECPGCSWNGTEMVFKYDDITAVTVR</sequence>
<gene>
    <name evidence="1" type="ORF">LCGC14_2632730</name>
</gene>
<evidence type="ECO:0000313" key="1">
    <source>
        <dbReference type="EMBL" id="KKK99443.1"/>
    </source>
</evidence>
<accession>A0A0F9A008</accession>
<dbReference type="AlphaFoldDB" id="A0A0F9A008"/>
<dbReference type="EMBL" id="LAZR01045203">
    <property type="protein sequence ID" value="KKK99443.1"/>
    <property type="molecule type" value="Genomic_DNA"/>
</dbReference>
<reference evidence="1" key="1">
    <citation type="journal article" date="2015" name="Nature">
        <title>Complex archaea that bridge the gap between prokaryotes and eukaryotes.</title>
        <authorList>
            <person name="Spang A."/>
            <person name="Saw J.H."/>
            <person name="Jorgensen S.L."/>
            <person name="Zaremba-Niedzwiedzka K."/>
            <person name="Martijn J."/>
            <person name="Lind A.E."/>
            <person name="van Eijk R."/>
            <person name="Schleper C."/>
            <person name="Guy L."/>
            <person name="Ettema T.J."/>
        </authorList>
    </citation>
    <scope>NUCLEOTIDE SEQUENCE</scope>
</reference>
<name>A0A0F9A008_9ZZZZ</name>